<protein>
    <submittedName>
        <fullName evidence="3">Uncharacterized protein</fullName>
    </submittedName>
</protein>
<dbReference type="AlphaFoldDB" id="A0A6U0KJV3"/>
<evidence type="ECO:0000256" key="1">
    <source>
        <dbReference type="SAM" id="MobiDB-lite"/>
    </source>
</evidence>
<dbReference type="EMBL" id="HBEJ01013270">
    <property type="protein sequence ID" value="CAD8374086.1"/>
    <property type="molecule type" value="Transcribed_RNA"/>
</dbReference>
<proteinExistence type="predicted"/>
<keyword evidence="2" id="KW-0732">Signal</keyword>
<feature type="region of interest" description="Disordered" evidence="1">
    <location>
        <begin position="41"/>
        <end position="63"/>
    </location>
</feature>
<sequence length="99" mass="10110">MRTNKAALISTVTTMASVSTAANIGTAVGAVQSPDISDKISAVGTGGGGSNSDASNLQGKKDGVRSVLIKTKDGEEWPIDVEGEIMMRTEDGGEYPVLP</sequence>
<gene>
    <name evidence="3" type="ORF">MPOL1434_LOCUS7808</name>
</gene>
<evidence type="ECO:0000256" key="2">
    <source>
        <dbReference type="SAM" id="SignalP"/>
    </source>
</evidence>
<reference evidence="3" key="1">
    <citation type="submission" date="2021-01" db="EMBL/GenBank/DDBJ databases">
        <authorList>
            <person name="Corre E."/>
            <person name="Pelletier E."/>
            <person name="Niang G."/>
            <person name="Scheremetjew M."/>
            <person name="Finn R."/>
            <person name="Kale V."/>
            <person name="Holt S."/>
            <person name="Cochrane G."/>
            <person name="Meng A."/>
            <person name="Brown T."/>
            <person name="Cohen L."/>
        </authorList>
    </citation>
    <scope>NUCLEOTIDE SEQUENCE</scope>
    <source>
        <strain evidence="3">CCMP3303</strain>
    </source>
</reference>
<accession>A0A6U0KJV3</accession>
<organism evidence="3">
    <name type="scientific">Minutocellus polymorphus</name>
    <dbReference type="NCBI Taxonomy" id="265543"/>
    <lineage>
        <taxon>Eukaryota</taxon>
        <taxon>Sar</taxon>
        <taxon>Stramenopiles</taxon>
        <taxon>Ochrophyta</taxon>
        <taxon>Bacillariophyta</taxon>
        <taxon>Mediophyceae</taxon>
        <taxon>Cymatosirophycidae</taxon>
        <taxon>Cymatosirales</taxon>
        <taxon>Cymatosiraceae</taxon>
        <taxon>Minutocellus</taxon>
    </lineage>
</organism>
<feature type="signal peptide" evidence="2">
    <location>
        <begin position="1"/>
        <end position="21"/>
    </location>
</feature>
<evidence type="ECO:0000313" key="3">
    <source>
        <dbReference type="EMBL" id="CAD8374086.1"/>
    </source>
</evidence>
<feature type="chain" id="PRO_5030159886" evidence="2">
    <location>
        <begin position="22"/>
        <end position="99"/>
    </location>
</feature>
<name>A0A6U0KJV3_9STRA</name>